<dbReference type="InterPro" id="IPR058912">
    <property type="entry name" value="HTH_animal"/>
</dbReference>
<organism evidence="2 3">
    <name type="scientific">Xenopus laevis</name>
    <name type="common">African clawed frog</name>
    <dbReference type="NCBI Taxonomy" id="8355"/>
    <lineage>
        <taxon>Eukaryota</taxon>
        <taxon>Metazoa</taxon>
        <taxon>Chordata</taxon>
        <taxon>Craniata</taxon>
        <taxon>Vertebrata</taxon>
        <taxon>Euteleostomi</taxon>
        <taxon>Amphibia</taxon>
        <taxon>Batrachia</taxon>
        <taxon>Anura</taxon>
        <taxon>Pipoidea</taxon>
        <taxon>Pipidae</taxon>
        <taxon>Xenopodinae</taxon>
        <taxon>Xenopus</taxon>
        <taxon>Xenopus</taxon>
    </lineage>
</organism>
<dbReference type="AlphaFoldDB" id="A0A974HXQ6"/>
<evidence type="ECO:0000259" key="1">
    <source>
        <dbReference type="Pfam" id="PF26215"/>
    </source>
</evidence>
<dbReference type="PANTHER" id="PTHR21301">
    <property type="entry name" value="REVERSE TRANSCRIPTASE"/>
    <property type="match status" value="1"/>
</dbReference>
<gene>
    <name evidence="2" type="ORF">XELAEV_18011398mg</name>
</gene>
<proteinExistence type="predicted"/>
<dbReference type="SUPFAM" id="SSF82771">
    <property type="entry name" value="GIY-YIG endonuclease"/>
    <property type="match status" value="1"/>
</dbReference>
<dbReference type="EMBL" id="CM004468">
    <property type="protein sequence ID" value="OCT93721.1"/>
    <property type="molecule type" value="Genomic_DNA"/>
</dbReference>
<dbReference type="Proteomes" id="UP000694892">
    <property type="component" value="Chromosome 2L"/>
</dbReference>
<sequence length="413" mass="47980">MGSSCAPSYANLYLGWWERNFVFNEDLIEYTQNISLWLRYIDDVVVIWSGTQESFKEFVDKLNTNTINLRVTSEINKDTINFLDIRIYRGPENELKTTVYRKQTSTNSLLHANSPHPRSTIRGIPTGQYLRVRRLCNTLEDFKVESKKLYERFRERGYSHNSLKKAYQIALAKDKNSLLVPQKQLSPIKQKENKQIRLIGDFSSEHKEITRILSKYWHILEQDRDLKQIIGNRPLRTFRRSRNIGDQLTHSHYKTPMNTTWLTNKTKGCYKCGSCMACAFIQKATCITGRLDIANFKIAQFINCKTVGVIYVTKCVCGKTYVGKTKREFRRRILEHVGDVKNSRNTTVATHVNEVHNGNTGVMTFFGVEHFQPTSRVGDIDRKLLECEAKWIYWLNSKAPNGLDEGFTFSPFL</sequence>
<name>A0A974HXQ6_XENLA</name>
<evidence type="ECO:0000313" key="3">
    <source>
        <dbReference type="Proteomes" id="UP000694892"/>
    </source>
</evidence>
<feature type="domain" description="Helix-turn-helix" evidence="1">
    <location>
        <begin position="109"/>
        <end position="166"/>
    </location>
</feature>
<accession>A0A974HXQ6</accession>
<dbReference type="PANTHER" id="PTHR21301:SF13">
    <property type="match status" value="1"/>
</dbReference>
<protein>
    <recommendedName>
        <fullName evidence="1">Helix-turn-helix domain-containing protein</fullName>
    </recommendedName>
</protein>
<reference evidence="3" key="1">
    <citation type="journal article" date="2016" name="Nature">
        <title>Genome evolution in the allotetraploid frog Xenopus laevis.</title>
        <authorList>
            <person name="Session A.M."/>
            <person name="Uno Y."/>
            <person name="Kwon T."/>
            <person name="Chapman J.A."/>
            <person name="Toyoda A."/>
            <person name="Takahashi S."/>
            <person name="Fukui A."/>
            <person name="Hikosaka A."/>
            <person name="Suzuki A."/>
            <person name="Kondo M."/>
            <person name="van Heeringen S.J."/>
            <person name="Quigley I."/>
            <person name="Heinz S."/>
            <person name="Ogino H."/>
            <person name="Ochi H."/>
            <person name="Hellsten U."/>
            <person name="Lyons J.B."/>
            <person name="Simakov O."/>
            <person name="Putnam N."/>
            <person name="Stites J."/>
            <person name="Kuroki Y."/>
            <person name="Tanaka T."/>
            <person name="Michiue T."/>
            <person name="Watanabe M."/>
            <person name="Bogdanovic O."/>
            <person name="Lister R."/>
            <person name="Georgiou G."/>
            <person name="Paranjpe S.S."/>
            <person name="van Kruijsbergen I."/>
            <person name="Shu S."/>
            <person name="Carlson J."/>
            <person name="Kinoshita T."/>
            <person name="Ohta Y."/>
            <person name="Mawaribuchi S."/>
            <person name="Jenkins J."/>
            <person name="Grimwood J."/>
            <person name="Schmutz J."/>
            <person name="Mitros T."/>
            <person name="Mozaffari S.V."/>
            <person name="Suzuki Y."/>
            <person name="Haramoto Y."/>
            <person name="Yamamoto T.S."/>
            <person name="Takagi C."/>
            <person name="Heald R."/>
            <person name="Miller K."/>
            <person name="Haudenschild C."/>
            <person name="Kitzman J."/>
            <person name="Nakayama T."/>
            <person name="Izutsu Y."/>
            <person name="Robert J."/>
            <person name="Fortriede J."/>
            <person name="Burns K."/>
            <person name="Lotay V."/>
            <person name="Karimi K."/>
            <person name="Yasuoka Y."/>
            <person name="Dichmann D.S."/>
            <person name="Flajnik M.F."/>
            <person name="Houston D.W."/>
            <person name="Shendure J."/>
            <person name="DuPasquier L."/>
            <person name="Vize P.D."/>
            <person name="Zorn A.M."/>
            <person name="Ito M."/>
            <person name="Marcotte E.M."/>
            <person name="Wallingford J.B."/>
            <person name="Ito Y."/>
            <person name="Asashima M."/>
            <person name="Ueno N."/>
            <person name="Matsuda Y."/>
            <person name="Veenstra G.J."/>
            <person name="Fujiyama A."/>
            <person name="Harland R.M."/>
            <person name="Taira M."/>
            <person name="Rokhsar D.S."/>
        </authorList>
    </citation>
    <scope>NUCLEOTIDE SEQUENCE [LARGE SCALE GENOMIC DNA]</scope>
    <source>
        <strain evidence="3">J</strain>
    </source>
</reference>
<dbReference type="InterPro" id="IPR035901">
    <property type="entry name" value="GIY-YIG_endonuc_sf"/>
</dbReference>
<dbReference type="Pfam" id="PF26215">
    <property type="entry name" value="HTH_animal"/>
    <property type="match status" value="1"/>
</dbReference>
<evidence type="ECO:0000313" key="2">
    <source>
        <dbReference type="EMBL" id="OCT93721.1"/>
    </source>
</evidence>